<dbReference type="GO" id="GO:0047527">
    <property type="term" value="F:2,3-dihydroxybenzoate-serine ligase activity"/>
    <property type="evidence" value="ECO:0007669"/>
    <property type="project" value="TreeGrafter"/>
</dbReference>
<dbReference type="SUPFAM" id="SSF52777">
    <property type="entry name" value="CoA-dependent acyltransferases"/>
    <property type="match status" value="10"/>
</dbReference>
<dbReference type="STRING" id="413882.AAW51_2773"/>
<dbReference type="FunFam" id="3.30.300.30:FF:000010">
    <property type="entry name" value="Enterobactin synthetase component F"/>
    <property type="match status" value="2"/>
</dbReference>
<dbReference type="Gene3D" id="3.40.50.980">
    <property type="match status" value="6"/>
</dbReference>
<dbReference type="Gene3D" id="3.30.559.30">
    <property type="entry name" value="Nonribosomal peptide synthetase, condensation domain"/>
    <property type="match status" value="5"/>
</dbReference>
<keyword evidence="8" id="KW-1185">Reference proteome</keyword>
<comment type="similarity">
    <text evidence="2">Belongs to the ATP-dependent AMP-binding enzyme family.</text>
</comment>
<dbReference type="Pfam" id="PF13193">
    <property type="entry name" value="AMP-binding_C"/>
    <property type="match status" value="3"/>
</dbReference>
<dbReference type="InterPro" id="IPR020806">
    <property type="entry name" value="PKS_PP-bd"/>
</dbReference>
<dbReference type="EMBL" id="CP011371">
    <property type="protein sequence ID" value="AKJ29464.1"/>
    <property type="molecule type" value="Genomic_DNA"/>
</dbReference>
<dbReference type="CDD" id="cd19534">
    <property type="entry name" value="E_NRPS"/>
    <property type="match status" value="2"/>
</dbReference>
<dbReference type="Pfam" id="PF00550">
    <property type="entry name" value="PP-binding"/>
    <property type="match status" value="3"/>
</dbReference>
<dbReference type="FunFam" id="3.40.50.980:FF:000002">
    <property type="entry name" value="Enterobactin synthetase component F"/>
    <property type="match status" value="1"/>
</dbReference>
<dbReference type="SMART" id="SM00823">
    <property type="entry name" value="PKS_PP"/>
    <property type="match status" value="3"/>
</dbReference>
<keyword evidence="5" id="KW-0677">Repeat</keyword>
<dbReference type="InterPro" id="IPR045851">
    <property type="entry name" value="AMP-bd_C_sf"/>
</dbReference>
<gene>
    <name evidence="7" type="ORF">AAW51_2773</name>
</gene>
<dbReference type="GO" id="GO:0031177">
    <property type="term" value="F:phosphopantetheine binding"/>
    <property type="evidence" value="ECO:0007669"/>
    <property type="project" value="InterPro"/>
</dbReference>
<feature type="domain" description="Carrier" evidence="6">
    <location>
        <begin position="2542"/>
        <end position="2616"/>
    </location>
</feature>
<evidence type="ECO:0000256" key="4">
    <source>
        <dbReference type="ARBA" id="ARBA00022553"/>
    </source>
</evidence>
<dbReference type="PROSITE" id="PS00012">
    <property type="entry name" value="PHOSPHOPANTETHEINE"/>
    <property type="match status" value="2"/>
</dbReference>
<dbReference type="KEGG" id="pbh:AAW51_2773"/>
<dbReference type="Gene3D" id="3.30.559.10">
    <property type="entry name" value="Chloramphenicol acetyltransferase-like domain"/>
    <property type="match status" value="5"/>
</dbReference>
<keyword evidence="4" id="KW-0597">Phosphoprotein</keyword>
<proteinExistence type="inferred from homology"/>
<dbReference type="CDD" id="cd19543">
    <property type="entry name" value="DCL_NRPS"/>
    <property type="match status" value="2"/>
</dbReference>
<evidence type="ECO:0000256" key="5">
    <source>
        <dbReference type="ARBA" id="ARBA00022737"/>
    </source>
</evidence>
<dbReference type="GO" id="GO:0005829">
    <property type="term" value="C:cytosol"/>
    <property type="evidence" value="ECO:0007669"/>
    <property type="project" value="TreeGrafter"/>
</dbReference>
<protein>
    <submittedName>
        <fullName evidence="7">Non-ribosomal peptide synthetase</fullName>
    </submittedName>
</protein>
<dbReference type="InterPro" id="IPR001031">
    <property type="entry name" value="Thioesterase"/>
</dbReference>
<accession>A0A0G3BJ40</accession>
<dbReference type="PANTHER" id="PTHR45527:SF1">
    <property type="entry name" value="FATTY ACID SYNTHASE"/>
    <property type="match status" value="1"/>
</dbReference>
<dbReference type="NCBIfam" id="TIGR01733">
    <property type="entry name" value="AA-adenyl-dom"/>
    <property type="match status" value="3"/>
</dbReference>
<dbReference type="FunFam" id="2.30.38.10:FF:000001">
    <property type="entry name" value="Non-ribosomal peptide synthetase PvdI"/>
    <property type="match status" value="2"/>
</dbReference>
<dbReference type="InterPro" id="IPR010071">
    <property type="entry name" value="AA_adenyl_dom"/>
</dbReference>
<dbReference type="Pfam" id="PF00501">
    <property type="entry name" value="AMP-binding"/>
    <property type="match status" value="3"/>
</dbReference>
<dbReference type="NCBIfam" id="NF004282">
    <property type="entry name" value="PRK05691.1"/>
    <property type="match status" value="4"/>
</dbReference>
<dbReference type="CDD" id="cd17646">
    <property type="entry name" value="A_NRPS_AB3403-like"/>
    <property type="match status" value="1"/>
</dbReference>
<dbReference type="FunFam" id="3.30.559.10:FF:000012">
    <property type="entry name" value="Non-ribosomal peptide synthetase"/>
    <property type="match status" value="1"/>
</dbReference>
<dbReference type="FunFam" id="3.40.50.12780:FF:000012">
    <property type="entry name" value="Non-ribosomal peptide synthetase"/>
    <property type="match status" value="2"/>
</dbReference>
<dbReference type="Pfam" id="PF00668">
    <property type="entry name" value="Condensation"/>
    <property type="match status" value="5"/>
</dbReference>
<dbReference type="NCBIfam" id="NF003417">
    <property type="entry name" value="PRK04813.1"/>
    <property type="match status" value="3"/>
</dbReference>
<dbReference type="InterPro" id="IPR025110">
    <property type="entry name" value="AMP-bd_C"/>
</dbReference>
<dbReference type="NCBIfam" id="TIGR01720">
    <property type="entry name" value="NRPS-para261"/>
    <property type="match status" value="2"/>
</dbReference>
<reference evidence="7 8" key="1">
    <citation type="submission" date="2015-05" db="EMBL/GenBank/DDBJ databases">
        <authorList>
            <person name="Tang B."/>
            <person name="Yu Y."/>
        </authorList>
    </citation>
    <scope>NUCLEOTIDE SEQUENCE [LARGE SCALE GENOMIC DNA]</scope>
    <source>
        <strain evidence="7 8">DSM 7029</strain>
    </source>
</reference>
<dbReference type="FunFam" id="1.10.1200.10:FF:000005">
    <property type="entry name" value="Nonribosomal peptide synthetase 1"/>
    <property type="match status" value="3"/>
</dbReference>
<dbReference type="Pfam" id="PF00975">
    <property type="entry name" value="Thioesterase"/>
    <property type="match status" value="1"/>
</dbReference>
<feature type="domain" description="Carrier" evidence="6">
    <location>
        <begin position="1023"/>
        <end position="1097"/>
    </location>
</feature>
<name>A0A0G3BJ40_9BURK</name>
<dbReference type="SUPFAM" id="SSF53474">
    <property type="entry name" value="alpha/beta-Hydrolases"/>
    <property type="match status" value="1"/>
</dbReference>
<dbReference type="Gene3D" id="1.10.1200.10">
    <property type="entry name" value="ACP-like"/>
    <property type="match status" value="3"/>
</dbReference>
<dbReference type="PANTHER" id="PTHR45527">
    <property type="entry name" value="NONRIBOSOMAL PEPTIDE SYNTHETASE"/>
    <property type="match status" value="1"/>
</dbReference>
<evidence type="ECO:0000256" key="2">
    <source>
        <dbReference type="ARBA" id="ARBA00006432"/>
    </source>
</evidence>
<dbReference type="CDD" id="cd19531">
    <property type="entry name" value="LCL_NRPS-like"/>
    <property type="match status" value="1"/>
</dbReference>
<evidence type="ECO:0000313" key="8">
    <source>
        <dbReference type="Proteomes" id="UP000035352"/>
    </source>
</evidence>
<dbReference type="FunFam" id="3.40.50.980:FF:000001">
    <property type="entry name" value="Non-ribosomal peptide synthetase"/>
    <property type="match status" value="2"/>
</dbReference>
<dbReference type="Gene3D" id="3.40.50.1820">
    <property type="entry name" value="alpha/beta hydrolase"/>
    <property type="match status" value="1"/>
</dbReference>
<dbReference type="InterPro" id="IPR006162">
    <property type="entry name" value="Ppantetheine_attach_site"/>
</dbReference>
<dbReference type="InterPro" id="IPR023213">
    <property type="entry name" value="CAT-like_dom_sf"/>
</dbReference>
<sequence>MKPDLNVSHDPAALRQIAERLVQLPAAKRQAFRQALRERGLSPAMLPIVPRPESDTVVPLSYAQQRLWFLDQLEGPSPVYNICTALRLQGRLDREALHRALQALVQRHAALRTSVVDEAGSARQVVAATAELPWQWLDLADTSPAQREAGLQHIAAEMAGCRFDLGRAPLLKAALVRTAADEHRLWLTLHHIVADGWSMDILIRELSALYREHSGGPAAALPPLPVQFGDCAAWQREALDTDTLADQLAYWKEQLGDEHPLLALPADRARPPRQSYRGAEVTRPLPPALAAGLRTLARRRGKTLFGLMLAAFQTWLYRYSGQREVRVGTPIANRERPETQGVVGLFANTLVLPARLDGAQPFETLLDQQAARLAAAQAHQDLPFEHLVDALQPARELSHAPLFQAMLLVHAPRPAFEMPGLTVDPVETPRDTAKFDLTLEITDHGERLDASFVYARDLFDAATVERMARHFERLLQSIVEAPETRLDQLALMDVDETLAALDAGQGAAVPPPPVVGVHQLFEQQAAATPEAPALFFGEQVLSYRELNRRADRLAARLRGRGVRSDQVVAVCLERSTEMVVALLGVMKAGAAYLPLDPDYPDERLRYMCDDAQPVLLLTTRTTPWQAGEAAPPRLLLDAPDTDGEGAAVLPPPDLHPEHLAYLIYTSGSTGRPKGVGVPHRGLLNRLAWMQAEYGLDRRDRVLQKTPFSFDVSVWEFFWPLMTGAALVVAAPGEHRDSERLAALIRERGVTTLHFVPSMLGAFLDDPASAGCQSLRRVICSGEALPHELQQRCLATLPDAALYNLYGPTEASIDVSHWTCRRDDADATSVPIGHPIWNTSLHVLDAALQPLPVGVAGELYLGGVGLARGYLGKPALTAERFVPDPYSAQPGARLYKTGDLARRRADGAVDYLGRLDHQIKIRGFRIELGEIEARLLAHPGVARAVVVAREDRPGDKRLAAYWVAAGQPAVETETLRAFLRAALPEHMVPAALVRLDVMPLSPNGKLDRAALPAPEAEVGLEPVAPRTEAEAVLVAVWQEVLGLARVGVHDNFFRIGGDSILSLQVIARARQRGWRLTPTQMFEHQTVAQAAAVAQPLRAEVAAHAEPGVDDVVPLTPIQCWFFEQQFRAPHHWNQAVVLRLNRRLAPPVVEQALQAVAAAHSALRLRFTPQAAGGWEQRLAGFDTTIDLGCADLSAQPPSAWPAALQAQGDSLQAGLDLERGPLWRAALVDLGAGHPQRLLLAIHHLVVDGVSWRVLLDDLERVCAQLSSAQPPSLPPPSSPYTSWAQRLSRHAGSQALRQQLSYWLEAGAAEPLWTETVQDNSLAASRRVRGQLDAERTRRLLADAPAALRARVDEVLIATLAHTLCAERDRPGVVVELEGHGREDLFDDLDLSRTVGWFTSRFPVRLVPGSDDPILALKAVKEQLRSVPGKGLGYGLLRYLGDDDSRRSLGALAAPQVCFNYLGQFEQGSRGDALFALADESPGATRRPDERRSHLLEVDAQVLGDTLSVDWVCAGELLGGEALQRLSEAFIARLGATIDQLQTVAGATPSDFPLARLQQSDLDALPLEWGQVEDVYPLTPMQQGLLLHTLLQPGSGLYLMQERYRLDGPVDTGAFVRAWESLAERHAVLRSAFIEREGDGPLQVVYRHEPGIAQTLDWRGRSAADQQLALDTLLQREREGFDAARAPLARFRLIQIAPQQHLFVLSCHHLLLDAWAYSLLLGEFAVSYQAFAEGRAPSLEPAPAYASFIGWLQQQDEQPARQYWRELLAGVAERTPLGLRAPETDGAADAVEQLLWLDETETQGLKAAAQAHGLTLNTLAQGAWAWLLATHSGREEVVFGMTVAGRPPELPAAQQTVGLFINTLPMRTRLQPAQRVQDWLQALQHEGLQARQHGQLPLWTIQGCSELGGGEPLFDSLFVFENTPTMPALNGAPLPFGFERLQGRSHTHYPVTLAVSPGARLRLELSHDPQRLADAAARQWLQRYRLALLQLADRLSSPLGLLQLLDPAEVASLKAWGRADSAAPHADTPVHELFAQRAVRMPDQVAVVLDGQQLSYRELNERANTIAHRLLAAGVTAETRVGLCVERSLEMVAGLLGILKAGGAYVVLDPALPVERITELCEDAAIAVVLGQTVLSGMTAALPRRIVTLAIDKLVQPDVPRHDPDLRLDPRQLAYLVYTSGSTGRPKAVAVPHAALVAHVQAMAERFGLTASDRVLQFSTLSFDASVDQLFPALLSGATVVLRGPQLWDSGELRERLARERITVADFPTSYWMQALREWSRATGPECSALRLVSVGGEALPPDALTLRAAAGLAHARLLNAYGPTEATVTAALHDCDAAPHPDDTAGIPIGRPVPGRELHVLDDALRPVAVGVAGELYIGGELLARGYHGRADLTAERFLPDPFGAPGTRLYRSGDRVRWRADGRLEYLGRGDRQLKLRGFRIEPGEIEARLREQAGVDDALVVLREDTPGERRLVGYVVGESSRLTGESLSAALARCLPEPLVPSAFVVLPAWPLTASGKLDHRALPAPVRAVTDAGVPPRNPTEQLIAQVWSELLGAPSLGITDHFFRLGGDSILALQAVSRLRRAGLAVTPKDLFSHPTIEQLAGVAGLAMPAAGQPVADTPQGEVPLTPIQSWLLGQALPKPGHWNQSLLLAPTRPLDPALLRRALVALVEHHDALRLRYTRLPHGRWCQMQGEDATAFEFGCVTVAHAAELAAHCSRVQAGLDLSRSAVAALLLQQPDGTQRLLLAVHHLVVDAVSWRILLEDLALACSQLASGRAVVLPAKTSSYQAWAQQLQRYALQPSLQEELAYWQRHVQPSSFPARNPDLRVTAGTARRVQVQLDVDCTRQLLTQAHRAYRTQINDLLLCSLGLALGRYTGQPQVLVELEGHGREELPVDEPPLDLSRTVGWFTSRFPVSLPAGRDAATCLKQVKEQLRGVPHRGIGWGLLEQMAPAALQALPKPRVSFNYLGQLDGQETRAPLFRLADEAPGAGVAPENPRSHWLEIDAAVVEGCLQLSWTYSPELHTPEQVASLADDHLQALQALVRHCVDTPPGATPSDFPLAGLAQAELDALPAGDIEDLYPLSPLQQGLLFHALCNQGDDVYVNQLHGRIAGELEIELFREAWRQATARHAILRTSFHWQREGEPLQIVWREVELPFEVLPAPRDAAALATWLAQDRARGFDLSQAPAMRLQLLQGQGGHIDLVWTCHHLLLDGWSSSRLVDEVLARYAALRGGTPYQPPYGPPYRDFIAWTRRSRPQEAEQRWREALAGLSAPLLLAGCVVPPAGSPHGHGEQRYDLPASVTRALQRRAQAEGVTLNAAVQSAWAVLLGRYSGRRDVVFGATVAGRPAELQGVEATVGLFINTLPVPAQLSPERSLAQVARALRDHYHSTVLPFEATPLAEIQQWALGGAQTLFDTLIVFENYPAGGRGASDPARPVIEVLGRDDRTSYPMTLNVTPGETLQIELSWQRDAFDDATAGRMAQQLAQLLQTFAAAPHTRLGELELLTPEEVRSVEAWNDTGDGHDLPCDLYALFERQVARTPGAPAARCGDITLSYQDLRQRADHLGDALTARGVGPDDVVALYDRRGLDLLVMMLAVFKAGAAYLPLDPSHPAARLQQLLDRSGARWVLQGEQGGPALGEALQALGRHAPALWRPAELVQGPHDGGIAARKPLPPAAAGRCLAYVIYTSGSTGEPKGAMVERRGMLNNLLQKHVQLGLGSTDVVAQTAPASFDISVWQFLSALLCGATVDIVPDDVVRDPRALLAAVRARGVTVLEAVPSLIQALLDEEHQEALPLRWLLPTGEALPPEVVRRWFTAHPQVPLLNVYGPAECADDVSLHALTAPLPADCAHTPIGRPVAHLRLQVLDDHLQQVPVGVAGELCVSGIGVGRGYLRDPARTAVAFVPDPYARVPGERLYRTGDIVRRRSDGVLEYLGRRDHQVKLRGHRIELGEIEAALLGLPGVRQSVCMVRAEGTAAAALVAYVVGDGLQPAALRTALAQKLPQSMVPAAVMVLEALPLNRNGKIDRQALPAPRGSAIAMAAASYVPPATALEALLANVWAAALGIERIGVQDNFFELGGHSLLAVRVMQKTRQLLQRELPLTLIFQAPSIAALALQLTQDGQATSPVIPLNRGSGRPPLFCVHPAGGHAASYLPLAQALGAEQPVYGLQSRRLHDPQWQDVSIDAMARDYAAEIRKVQPEGPYHLLGWSMGGTIALAMAAELEHQGHTVAWVAMLDTVHLREDEAAVRSDHAAECLDYLAGLARDAVAQQALEALRTELAALPASAQLAHAVAWAQAQGYLSADTDVDELALRLSARYESFCLMREHRPHPVQAPVYLWQAEDTVRDSTPEELSWQRYAARLHVATVVGDHLAIVQAPDVIQGLAALLADNVSLSIHLPGNS</sequence>
<dbReference type="InterPro" id="IPR020802">
    <property type="entry name" value="TesA-like"/>
</dbReference>
<comment type="cofactor">
    <cofactor evidence="1">
        <name>pantetheine 4'-phosphate</name>
        <dbReference type="ChEBI" id="CHEBI:47942"/>
    </cofactor>
</comment>
<dbReference type="InterPro" id="IPR010060">
    <property type="entry name" value="NRPS_synth"/>
</dbReference>
<dbReference type="OrthoDB" id="8824838at2"/>
<evidence type="ECO:0000256" key="3">
    <source>
        <dbReference type="ARBA" id="ARBA00022450"/>
    </source>
</evidence>
<dbReference type="InterPro" id="IPR036736">
    <property type="entry name" value="ACP-like_sf"/>
</dbReference>
<evidence type="ECO:0000313" key="7">
    <source>
        <dbReference type="EMBL" id="AKJ29464.1"/>
    </source>
</evidence>
<organism evidence="7 8">
    <name type="scientific">Caldimonas brevitalea</name>
    <dbReference type="NCBI Taxonomy" id="413882"/>
    <lineage>
        <taxon>Bacteria</taxon>
        <taxon>Pseudomonadati</taxon>
        <taxon>Pseudomonadota</taxon>
        <taxon>Betaproteobacteria</taxon>
        <taxon>Burkholderiales</taxon>
        <taxon>Sphaerotilaceae</taxon>
        <taxon>Caldimonas</taxon>
    </lineage>
</organism>
<dbReference type="InterPro" id="IPR029058">
    <property type="entry name" value="AB_hydrolase_fold"/>
</dbReference>
<dbReference type="InterPro" id="IPR009081">
    <property type="entry name" value="PP-bd_ACP"/>
</dbReference>
<dbReference type="GO" id="GO:0009239">
    <property type="term" value="P:enterobactin biosynthetic process"/>
    <property type="evidence" value="ECO:0007669"/>
    <property type="project" value="TreeGrafter"/>
</dbReference>
<dbReference type="Proteomes" id="UP000035352">
    <property type="component" value="Chromosome"/>
</dbReference>
<dbReference type="CDD" id="cd05930">
    <property type="entry name" value="A_NRPS"/>
    <property type="match status" value="2"/>
</dbReference>
<dbReference type="Gene3D" id="2.30.38.10">
    <property type="entry name" value="Luciferase, Domain 3"/>
    <property type="match status" value="3"/>
</dbReference>
<evidence type="ECO:0000259" key="6">
    <source>
        <dbReference type="PROSITE" id="PS50075"/>
    </source>
</evidence>
<feature type="domain" description="Carrier" evidence="6">
    <location>
        <begin position="4055"/>
        <end position="4130"/>
    </location>
</feature>
<dbReference type="PROSITE" id="PS50075">
    <property type="entry name" value="CARRIER"/>
    <property type="match status" value="3"/>
</dbReference>
<dbReference type="GO" id="GO:0043041">
    <property type="term" value="P:amino acid activation for nonribosomal peptide biosynthetic process"/>
    <property type="evidence" value="ECO:0007669"/>
    <property type="project" value="TreeGrafter"/>
</dbReference>
<dbReference type="SUPFAM" id="SSF56801">
    <property type="entry name" value="Acetyl-CoA synthetase-like"/>
    <property type="match status" value="3"/>
</dbReference>
<dbReference type="Gene3D" id="3.30.300.30">
    <property type="match status" value="3"/>
</dbReference>
<keyword evidence="3" id="KW-0596">Phosphopantetheine</keyword>
<dbReference type="InterPro" id="IPR020845">
    <property type="entry name" value="AMP-binding_CS"/>
</dbReference>
<dbReference type="GO" id="GO:0009366">
    <property type="term" value="C:enterobactin synthetase complex"/>
    <property type="evidence" value="ECO:0007669"/>
    <property type="project" value="TreeGrafter"/>
</dbReference>
<dbReference type="SUPFAM" id="SSF47336">
    <property type="entry name" value="ACP-like"/>
    <property type="match status" value="3"/>
</dbReference>
<dbReference type="PROSITE" id="PS00455">
    <property type="entry name" value="AMP_BINDING"/>
    <property type="match status" value="3"/>
</dbReference>
<dbReference type="PATRIC" id="fig|413882.6.peg.2895"/>
<evidence type="ECO:0000256" key="1">
    <source>
        <dbReference type="ARBA" id="ARBA00001957"/>
    </source>
</evidence>
<dbReference type="InterPro" id="IPR001242">
    <property type="entry name" value="Condensation_dom"/>
</dbReference>
<dbReference type="SMART" id="SM00824">
    <property type="entry name" value="PKS_TE"/>
    <property type="match status" value="1"/>
</dbReference>
<dbReference type="InterPro" id="IPR000873">
    <property type="entry name" value="AMP-dep_synth/lig_dom"/>
</dbReference>